<name>A0A921P5A3_9GAMM</name>
<evidence type="ECO:0000313" key="1">
    <source>
        <dbReference type="EMBL" id="KAF1690065.1"/>
    </source>
</evidence>
<dbReference type="EMBL" id="PDWK01000011">
    <property type="protein sequence ID" value="KAF1690065.1"/>
    <property type="molecule type" value="Genomic_DNA"/>
</dbReference>
<sequence>MIIDLNPRMRVQRLSIGREGTPLLVIDGPVLEPERLVRKAARSRFTPQGAMFPGIRARAPASYEVFLEKLVRPYLVDFFGLRPGRFAFPMCHYSLVTRPPEQLAFLQRIPHIDSTTRQGLALVHYLFRGPWGGTAFYRHRATGFEYVDVERYEAYFGQLEREAQGPDAPGPGYIGEDTPMFERIGQVEAAFNRIVIYPRNCLHSATIDNRNVPPPDPLAGRLSVNAFIDVLD</sequence>
<accession>A0A921P5A3</accession>
<dbReference type="AlphaFoldDB" id="A0A921P5A3"/>
<dbReference type="OrthoDB" id="4048724at2"/>
<organism evidence="1 2">
    <name type="scientific">Pseudoxanthomonas taiwanensis</name>
    <dbReference type="NCBI Taxonomy" id="176598"/>
    <lineage>
        <taxon>Bacteria</taxon>
        <taxon>Pseudomonadati</taxon>
        <taxon>Pseudomonadota</taxon>
        <taxon>Gammaproteobacteria</taxon>
        <taxon>Lysobacterales</taxon>
        <taxon>Lysobacteraceae</taxon>
        <taxon>Pseudoxanthomonas</taxon>
    </lineage>
</organism>
<dbReference type="Proteomes" id="UP000717981">
    <property type="component" value="Unassembled WGS sequence"/>
</dbReference>
<dbReference type="InterPro" id="IPR045617">
    <property type="entry name" value="DUF6445"/>
</dbReference>
<protein>
    <submittedName>
        <fullName evidence="1">Uncharacterized protein</fullName>
    </submittedName>
</protein>
<evidence type="ECO:0000313" key="2">
    <source>
        <dbReference type="Proteomes" id="UP000717981"/>
    </source>
</evidence>
<reference evidence="1" key="1">
    <citation type="submission" date="2017-10" db="EMBL/GenBank/DDBJ databases">
        <title>Whole genome sequencing of members of genus Pseudoxanthomonas.</title>
        <authorList>
            <person name="Kumar S."/>
            <person name="Bansal K."/>
            <person name="Kaur A."/>
            <person name="Patil P."/>
            <person name="Sharma S."/>
            <person name="Patil P.B."/>
        </authorList>
    </citation>
    <scope>NUCLEOTIDE SEQUENCE</scope>
    <source>
        <strain evidence="1">DSM 22914</strain>
    </source>
</reference>
<keyword evidence="2" id="KW-1185">Reference proteome</keyword>
<comment type="caution">
    <text evidence="1">The sequence shown here is derived from an EMBL/GenBank/DDBJ whole genome shotgun (WGS) entry which is preliminary data.</text>
</comment>
<dbReference type="RefSeq" id="WP_162123711.1">
    <property type="nucleotide sequence ID" value="NZ_PDWK01000011.1"/>
</dbReference>
<proteinExistence type="predicted"/>
<gene>
    <name evidence="1" type="ORF">CR938_03675</name>
</gene>
<dbReference type="Pfam" id="PF20043">
    <property type="entry name" value="DUF6445"/>
    <property type="match status" value="1"/>
</dbReference>